<dbReference type="RefSeq" id="WP_059056713.1">
    <property type="nucleotide sequence ID" value="NZ_CEML01000002.1"/>
</dbReference>
<sequence>MHRRTAVAVALAALIATSGCLGILGGDGLSFSASQATVSEDALQETGYEEVSVNESEITREFSAGGQSRNVTVTNWVAMYERTVSVPVLGEQRAAVFGAFASPEVSVVGQSFNPIDDYSERDLAQLAQQQYDGLSVGQTASTREATVLNKSTTVTKFEGTADISGQSIDVYVHVTKVKHDGDYVVAVAIYPQDLDGEQERVDALLDGLDH</sequence>
<dbReference type="KEGG" id="hhb:Hhub_2304"/>
<evidence type="ECO:0000313" key="2">
    <source>
        <dbReference type="Proteomes" id="UP000066737"/>
    </source>
</evidence>
<evidence type="ECO:0008006" key="3">
    <source>
        <dbReference type="Google" id="ProtNLM"/>
    </source>
</evidence>
<proteinExistence type="predicted"/>
<name>A0A0U5H3V1_9EURY</name>
<accession>A0A0U5H3V1</accession>
<dbReference type="STRING" id="1407499.HHUB_2304"/>
<dbReference type="Pfam" id="PF20127">
    <property type="entry name" value="DUF6517"/>
    <property type="match status" value="1"/>
</dbReference>
<reference evidence="2" key="1">
    <citation type="journal article" date="2016" name="Environ. Microbiol.">
        <title>The complete genome of a viable archaeum isolated from 123-million-year-old rock salt.</title>
        <authorList>
            <person name="Jaakkola S.T."/>
            <person name="Pfeiffer F."/>
            <person name="Ravantti J.J."/>
            <person name="Guo Q."/>
            <person name="Liu Y."/>
            <person name="Chen X."/>
            <person name="Ma H."/>
            <person name="Yang C."/>
            <person name="Oksanen H.M."/>
            <person name="Bamford D.H."/>
        </authorList>
    </citation>
    <scope>NUCLEOTIDE SEQUENCE</scope>
    <source>
        <strain evidence="2">JI20-1</strain>
    </source>
</reference>
<dbReference type="PROSITE" id="PS51257">
    <property type="entry name" value="PROKAR_LIPOPROTEIN"/>
    <property type="match status" value="1"/>
</dbReference>
<protein>
    <recommendedName>
        <fullName evidence="3">Lipoprotein</fullName>
    </recommendedName>
</protein>
<dbReference type="GeneID" id="91109756"/>
<dbReference type="EMBL" id="LN831302">
    <property type="protein sequence ID" value="CQH55934.1"/>
    <property type="molecule type" value="Genomic_DNA"/>
</dbReference>
<dbReference type="Proteomes" id="UP000066737">
    <property type="component" value="Chromosome I"/>
</dbReference>
<dbReference type="InterPro" id="IPR045396">
    <property type="entry name" value="DUF6517"/>
</dbReference>
<dbReference type="AlphaFoldDB" id="A0A0U5H3V1"/>
<keyword evidence="2" id="KW-1185">Reference proteome</keyword>
<gene>
    <name evidence="1" type="ORF">HHUB_2304</name>
</gene>
<evidence type="ECO:0000313" key="1">
    <source>
        <dbReference type="EMBL" id="CQH55934.1"/>
    </source>
</evidence>
<organism evidence="1 2">
    <name type="scientific">Halobacterium hubeiense</name>
    <dbReference type="NCBI Taxonomy" id="1407499"/>
    <lineage>
        <taxon>Archaea</taxon>
        <taxon>Methanobacteriati</taxon>
        <taxon>Methanobacteriota</taxon>
        <taxon>Stenosarchaea group</taxon>
        <taxon>Halobacteria</taxon>
        <taxon>Halobacteriales</taxon>
        <taxon>Halobacteriaceae</taxon>
        <taxon>Halobacterium</taxon>
    </lineage>
</organism>
<dbReference type="OrthoDB" id="205286at2157"/>